<proteinExistence type="predicted"/>
<protein>
    <recommendedName>
        <fullName evidence="2">Luciferase-like monooxygenase</fullName>
    </recommendedName>
</protein>
<dbReference type="Pfam" id="PF00296">
    <property type="entry name" value="Bac_luciferase"/>
    <property type="match status" value="1"/>
</dbReference>
<dbReference type="AlphaFoldDB" id="A0A212ITQ0"/>
<name>A0A212ITQ0_9BACT</name>
<dbReference type="InterPro" id="IPR011251">
    <property type="entry name" value="Luciferase-like_dom"/>
</dbReference>
<dbReference type="InterPro" id="IPR050766">
    <property type="entry name" value="Bact_Lucif_Oxidored"/>
</dbReference>
<dbReference type="SUPFAM" id="SSF51679">
    <property type="entry name" value="Bacterial luciferase-like"/>
    <property type="match status" value="1"/>
</dbReference>
<feature type="domain" description="Luciferase-like" evidence="3">
    <location>
        <begin position="15"/>
        <end position="302"/>
    </location>
</feature>
<dbReference type="PANTHER" id="PTHR30137:SF6">
    <property type="entry name" value="LUCIFERASE-LIKE MONOOXYGENASE"/>
    <property type="match status" value="1"/>
</dbReference>
<dbReference type="NCBIfam" id="TIGR03558">
    <property type="entry name" value="oxido_grp_1"/>
    <property type="match status" value="1"/>
</dbReference>
<gene>
    <name evidence="4" type="ORF">KL86DYS1_10093</name>
</gene>
<dbReference type="InterPro" id="IPR019949">
    <property type="entry name" value="CmoO-like"/>
</dbReference>
<evidence type="ECO:0000256" key="1">
    <source>
        <dbReference type="ARBA" id="ARBA00007789"/>
    </source>
</evidence>
<comment type="similarity">
    <text evidence="1">To bacterial alkanal monooxygenase alpha and beta chains.</text>
</comment>
<sequence length="331" mass="36425">MSNTILSVLDLALINQGETTQQALESAADLAVYLEQLNYKRIWFAEHHNSISIASSATALVIGYVAGKTTSIRVGAGGIMLPNHSPLVVAEQFGTLGTIYPNRIDLGLGRAPGTDQATAFALRRQNMNAHFNFKSEIKELQRYFSRDNSSAKVRAIPAEGVDVPIWILGSSTDSAYLAAELGLPYAFAAHFAPAQLYNATEIYKREFKPSDVLAKPYVIVAVNVIAADTQDDATELAKSQQMMFFNVVTGQQKLLQPPTELPETYYRPDVNRVVENMLACTFKGTKETLKPKLSNFIEELGVNELIVVTAIYDKQAKKKSFSILKEIIDSL</sequence>
<evidence type="ECO:0000313" key="4">
    <source>
        <dbReference type="EMBL" id="SBV90519.1"/>
    </source>
</evidence>
<dbReference type="EMBL" id="FLUM01000001">
    <property type="protein sequence ID" value="SBV90519.1"/>
    <property type="molecule type" value="Genomic_DNA"/>
</dbReference>
<dbReference type="RefSeq" id="WP_296937791.1">
    <property type="nucleotide sequence ID" value="NZ_LT599032.1"/>
</dbReference>
<dbReference type="FunFam" id="3.20.20.30:FF:000002">
    <property type="entry name" value="LLM class flavin-dependent oxidoreductase"/>
    <property type="match status" value="1"/>
</dbReference>
<organism evidence="4">
    <name type="scientific">uncultured Dysgonomonas sp</name>
    <dbReference type="NCBI Taxonomy" id="206096"/>
    <lineage>
        <taxon>Bacteria</taxon>
        <taxon>Pseudomonadati</taxon>
        <taxon>Bacteroidota</taxon>
        <taxon>Bacteroidia</taxon>
        <taxon>Bacteroidales</taxon>
        <taxon>Dysgonomonadaceae</taxon>
        <taxon>Dysgonomonas</taxon>
        <taxon>environmental samples</taxon>
    </lineage>
</organism>
<reference evidence="4" key="1">
    <citation type="submission" date="2016-04" db="EMBL/GenBank/DDBJ databases">
        <authorList>
            <person name="Evans L.H."/>
            <person name="Alamgir A."/>
            <person name="Owens N."/>
            <person name="Weber N.D."/>
            <person name="Virtaneva K."/>
            <person name="Barbian K."/>
            <person name="Babar A."/>
            <person name="Rosenke K."/>
        </authorList>
    </citation>
    <scope>NUCLEOTIDE SEQUENCE</scope>
    <source>
        <strain evidence="4">86-1</strain>
    </source>
</reference>
<dbReference type="GO" id="GO:0016705">
    <property type="term" value="F:oxidoreductase activity, acting on paired donors, with incorporation or reduction of molecular oxygen"/>
    <property type="evidence" value="ECO:0007669"/>
    <property type="project" value="InterPro"/>
</dbReference>
<dbReference type="PANTHER" id="PTHR30137">
    <property type="entry name" value="LUCIFERASE-LIKE MONOOXYGENASE"/>
    <property type="match status" value="1"/>
</dbReference>
<accession>A0A212ITQ0</accession>
<dbReference type="InterPro" id="IPR036661">
    <property type="entry name" value="Luciferase-like_sf"/>
</dbReference>
<evidence type="ECO:0000259" key="3">
    <source>
        <dbReference type="Pfam" id="PF00296"/>
    </source>
</evidence>
<dbReference type="GO" id="GO:0005829">
    <property type="term" value="C:cytosol"/>
    <property type="evidence" value="ECO:0007669"/>
    <property type="project" value="TreeGrafter"/>
</dbReference>
<evidence type="ECO:0000256" key="2">
    <source>
        <dbReference type="ARBA" id="ARBA00074555"/>
    </source>
</evidence>
<dbReference type="Gene3D" id="3.20.20.30">
    <property type="entry name" value="Luciferase-like domain"/>
    <property type="match status" value="1"/>
</dbReference>